<dbReference type="RefSeq" id="WP_056950709.1">
    <property type="nucleotide sequence ID" value="NZ_AZEX01000064.1"/>
</dbReference>
<dbReference type="GO" id="GO:0003700">
    <property type="term" value="F:DNA-binding transcription factor activity"/>
    <property type="evidence" value="ECO:0007669"/>
    <property type="project" value="InterPro"/>
</dbReference>
<dbReference type="Pfam" id="PF22381">
    <property type="entry name" value="Staph_reg_Sar_Rot"/>
    <property type="match status" value="1"/>
</dbReference>
<dbReference type="OrthoDB" id="3197394at2"/>
<sequence>MDNNEGAYRSFQEWYLKVTKLEQKMDFIASQYDVNYGQYLIMKYIIVDHCDEPTLLANAFGISRPAVSRKLNVLFKKNKIVKKHNDPSDQRKVHLVLTAEGKSDLAAMDLGYLQWFSEDFMADQGVDLGLLQEQTNHVLDRIPGR</sequence>
<evidence type="ECO:0000313" key="6">
    <source>
        <dbReference type="Proteomes" id="UP000051264"/>
    </source>
</evidence>
<reference evidence="5 6" key="1">
    <citation type="journal article" date="2015" name="Genome Announc.">
        <title>Expanding the biotechnology potential of lactobacilli through comparative genomics of 213 strains and associated genera.</title>
        <authorList>
            <person name="Sun Z."/>
            <person name="Harris H.M."/>
            <person name="McCann A."/>
            <person name="Guo C."/>
            <person name="Argimon S."/>
            <person name="Zhang W."/>
            <person name="Yang X."/>
            <person name="Jeffery I.B."/>
            <person name="Cooney J.C."/>
            <person name="Kagawa T.F."/>
            <person name="Liu W."/>
            <person name="Song Y."/>
            <person name="Salvetti E."/>
            <person name="Wrobel A."/>
            <person name="Rasinkangas P."/>
            <person name="Parkhill J."/>
            <person name="Rea M.C."/>
            <person name="O'Sullivan O."/>
            <person name="Ritari J."/>
            <person name="Douillard F.P."/>
            <person name="Paul Ross R."/>
            <person name="Yang R."/>
            <person name="Briner A.E."/>
            <person name="Felis G.E."/>
            <person name="de Vos W.M."/>
            <person name="Barrangou R."/>
            <person name="Klaenhammer T.R."/>
            <person name="Caufield P.W."/>
            <person name="Cui Y."/>
            <person name="Zhang H."/>
            <person name="O'Toole P.W."/>
        </authorList>
    </citation>
    <scope>NUCLEOTIDE SEQUENCE [LARGE SCALE GENOMIC DNA]</scope>
    <source>
        <strain evidence="5 6">DSM 14340</strain>
    </source>
</reference>
<evidence type="ECO:0000259" key="4">
    <source>
        <dbReference type="PROSITE" id="PS50995"/>
    </source>
</evidence>
<evidence type="ECO:0000313" key="5">
    <source>
        <dbReference type="EMBL" id="KRL58727.1"/>
    </source>
</evidence>
<dbReference type="AlphaFoldDB" id="A0A0R1RNX7"/>
<keyword evidence="2" id="KW-0238">DNA-binding</keyword>
<dbReference type="InterPro" id="IPR036390">
    <property type="entry name" value="WH_DNA-bd_sf"/>
</dbReference>
<dbReference type="SMART" id="SM00347">
    <property type="entry name" value="HTH_MARR"/>
    <property type="match status" value="1"/>
</dbReference>
<proteinExistence type="predicted"/>
<keyword evidence="3" id="KW-0804">Transcription</keyword>
<dbReference type="Proteomes" id="UP000051264">
    <property type="component" value="Unassembled WGS sequence"/>
</dbReference>
<comment type="caution">
    <text evidence="5">The sequence shown here is derived from an EMBL/GenBank/DDBJ whole genome shotgun (WGS) entry which is preliminary data.</text>
</comment>
<keyword evidence="1" id="KW-0805">Transcription regulation</keyword>
<evidence type="ECO:0000256" key="1">
    <source>
        <dbReference type="ARBA" id="ARBA00023015"/>
    </source>
</evidence>
<accession>A0A0R1RNX7</accession>
<dbReference type="PROSITE" id="PS50995">
    <property type="entry name" value="HTH_MARR_2"/>
    <property type="match status" value="1"/>
</dbReference>
<gene>
    <name evidence="5" type="ORF">FC69_GL000157</name>
</gene>
<evidence type="ECO:0000256" key="3">
    <source>
        <dbReference type="ARBA" id="ARBA00023163"/>
    </source>
</evidence>
<dbReference type="InterPro" id="IPR000835">
    <property type="entry name" value="HTH_MarR-typ"/>
</dbReference>
<dbReference type="PATRIC" id="fig|1423747.3.peg.163"/>
<dbReference type="SUPFAM" id="SSF46785">
    <property type="entry name" value="Winged helix' DNA-binding domain"/>
    <property type="match status" value="1"/>
</dbReference>
<dbReference type="InterPro" id="IPR055166">
    <property type="entry name" value="Transc_reg_Sar_Rot_HTH"/>
</dbReference>
<dbReference type="GO" id="GO:0003677">
    <property type="term" value="F:DNA binding"/>
    <property type="evidence" value="ECO:0007669"/>
    <property type="project" value="UniProtKB-KW"/>
</dbReference>
<dbReference type="InterPro" id="IPR036388">
    <property type="entry name" value="WH-like_DNA-bd_sf"/>
</dbReference>
<dbReference type="STRING" id="1423747.FC69_GL000157"/>
<evidence type="ECO:0000256" key="2">
    <source>
        <dbReference type="ARBA" id="ARBA00023125"/>
    </source>
</evidence>
<dbReference type="EMBL" id="AZEX01000064">
    <property type="protein sequence ID" value="KRL58727.1"/>
    <property type="molecule type" value="Genomic_DNA"/>
</dbReference>
<dbReference type="Gene3D" id="1.10.10.10">
    <property type="entry name" value="Winged helix-like DNA-binding domain superfamily/Winged helix DNA-binding domain"/>
    <property type="match status" value="1"/>
</dbReference>
<name>A0A0R1RNX7_9LACO</name>
<protein>
    <recommendedName>
        <fullName evidence="4">HTH marR-type domain-containing protein</fullName>
    </recommendedName>
</protein>
<organism evidence="5 6">
    <name type="scientific">Latilactobacillus fuchuensis DSM 14340 = JCM 11249</name>
    <dbReference type="NCBI Taxonomy" id="1423747"/>
    <lineage>
        <taxon>Bacteria</taxon>
        <taxon>Bacillati</taxon>
        <taxon>Bacillota</taxon>
        <taxon>Bacilli</taxon>
        <taxon>Lactobacillales</taxon>
        <taxon>Lactobacillaceae</taxon>
        <taxon>Latilactobacillus</taxon>
    </lineage>
</organism>
<feature type="domain" description="HTH marR-type" evidence="4">
    <location>
        <begin position="1"/>
        <end position="144"/>
    </location>
</feature>